<evidence type="ECO:0000313" key="4">
    <source>
        <dbReference type="Proteomes" id="UP000076878"/>
    </source>
</evidence>
<dbReference type="InterPro" id="IPR029064">
    <property type="entry name" value="Ribosomal_eL30-like_sf"/>
</dbReference>
<dbReference type="Gene3D" id="3.30.1330.30">
    <property type="match status" value="1"/>
</dbReference>
<dbReference type="OrthoDB" id="9794863at2"/>
<proteinExistence type="predicted"/>
<evidence type="ECO:0000259" key="1">
    <source>
        <dbReference type="Pfam" id="PF01248"/>
    </source>
</evidence>
<keyword evidence="5" id="KW-1185">Reference proteome</keyword>
<dbReference type="AlphaFoldDB" id="A0A143Y4V7"/>
<name>A0A143Y4V7_9LACT</name>
<dbReference type="EMBL" id="FJNB01000001">
    <property type="protein sequence ID" value="CZQ80161.1"/>
    <property type="molecule type" value="Genomic_DNA"/>
</dbReference>
<keyword evidence="2" id="KW-0689">Ribosomal protein</keyword>
<dbReference type="GO" id="GO:0005840">
    <property type="term" value="C:ribosome"/>
    <property type="evidence" value="ECO:0007669"/>
    <property type="project" value="UniProtKB-KW"/>
</dbReference>
<dbReference type="RefSeq" id="WP_068620342.1">
    <property type="nucleotide sequence ID" value="NZ_FJNB01000001.1"/>
</dbReference>
<gene>
    <name evidence="3" type="ORF">SAMN05216375_101236</name>
    <name evidence="2" type="ORF">TR210_32</name>
</gene>
<reference evidence="3 5" key="2">
    <citation type="submission" date="2016-10" db="EMBL/GenBank/DDBJ databases">
        <authorList>
            <person name="Varghese N."/>
            <person name="Submissions S."/>
        </authorList>
    </citation>
    <scope>NUCLEOTIDE SEQUENCE [LARGE SCALE GENOMIC DNA]</scope>
    <source>
        <strain evidence="3 5">DSM 22150</strain>
    </source>
</reference>
<evidence type="ECO:0000313" key="3">
    <source>
        <dbReference type="EMBL" id="SEI57172.1"/>
    </source>
</evidence>
<dbReference type="Pfam" id="PF01248">
    <property type="entry name" value="Ribosomal_L7Ae"/>
    <property type="match status" value="1"/>
</dbReference>
<sequence>MTPENKMLNLLGLALRAGKLITGEEMTIKSIQKNEAVFVVCAIDCSDNTKEKLENKCRYYEVPFLVHFTSEQISQAIGKSRSICALTDRGFAKSFLRLKGTK</sequence>
<dbReference type="InterPro" id="IPR004038">
    <property type="entry name" value="Ribosomal_eL8/eL30/eS12/Gad45"/>
</dbReference>
<reference evidence="2 4" key="1">
    <citation type="submission" date="2016-02" db="EMBL/GenBank/DDBJ databases">
        <authorList>
            <person name="Wen L."/>
            <person name="He K."/>
            <person name="Yang H."/>
        </authorList>
    </citation>
    <scope>NUCLEOTIDE SEQUENCE [LARGE SCALE GENOMIC DNA]</scope>
    <source>
        <strain evidence="2">Trichococcus_R210</strain>
    </source>
</reference>
<dbReference type="EMBL" id="FNYT01000001">
    <property type="protein sequence ID" value="SEI57172.1"/>
    <property type="molecule type" value="Genomic_DNA"/>
</dbReference>
<dbReference type="SUPFAM" id="SSF55315">
    <property type="entry name" value="L30e-like"/>
    <property type="match status" value="1"/>
</dbReference>
<evidence type="ECO:0000313" key="2">
    <source>
        <dbReference type="EMBL" id="CZQ80161.1"/>
    </source>
</evidence>
<feature type="domain" description="Ribosomal protein eL8/eL30/eS12/Gadd45" evidence="1">
    <location>
        <begin position="6"/>
        <end position="93"/>
    </location>
</feature>
<organism evidence="2 4">
    <name type="scientific">Trichococcus ilyis</name>
    <dbReference type="NCBI Taxonomy" id="640938"/>
    <lineage>
        <taxon>Bacteria</taxon>
        <taxon>Bacillati</taxon>
        <taxon>Bacillota</taxon>
        <taxon>Bacilli</taxon>
        <taxon>Lactobacillales</taxon>
        <taxon>Carnobacteriaceae</taxon>
        <taxon>Trichococcus</taxon>
    </lineage>
</organism>
<evidence type="ECO:0000313" key="5">
    <source>
        <dbReference type="Proteomes" id="UP000199280"/>
    </source>
</evidence>
<accession>A0A143Y4V7</accession>
<keyword evidence="2" id="KW-0687">Ribonucleoprotein</keyword>
<dbReference type="Proteomes" id="UP000199280">
    <property type="component" value="Unassembled WGS sequence"/>
</dbReference>
<protein>
    <submittedName>
        <fullName evidence="3">LSU ribosomal protein L7AE</fullName>
    </submittedName>
    <submittedName>
        <fullName evidence="2">Ribosomal protein l7ae/l30e/s12e/gadd45</fullName>
    </submittedName>
</protein>
<dbReference type="Proteomes" id="UP000076878">
    <property type="component" value="Unassembled WGS sequence"/>
</dbReference>
<dbReference type="STRING" id="640938.TR210_32"/>